<feature type="region of interest" description="Disordered" evidence="1">
    <location>
        <begin position="165"/>
        <end position="205"/>
    </location>
</feature>
<organism evidence="3 4">
    <name type="scientific">Carpinus fangiana</name>
    <dbReference type="NCBI Taxonomy" id="176857"/>
    <lineage>
        <taxon>Eukaryota</taxon>
        <taxon>Viridiplantae</taxon>
        <taxon>Streptophyta</taxon>
        <taxon>Embryophyta</taxon>
        <taxon>Tracheophyta</taxon>
        <taxon>Spermatophyta</taxon>
        <taxon>Magnoliopsida</taxon>
        <taxon>eudicotyledons</taxon>
        <taxon>Gunneridae</taxon>
        <taxon>Pentapetalae</taxon>
        <taxon>rosids</taxon>
        <taxon>fabids</taxon>
        <taxon>Fagales</taxon>
        <taxon>Betulaceae</taxon>
        <taxon>Carpinus</taxon>
    </lineage>
</organism>
<dbReference type="SMART" id="SM00743">
    <property type="entry name" value="Agenet"/>
    <property type="match status" value="2"/>
</dbReference>
<dbReference type="OrthoDB" id="10384857at2759"/>
<dbReference type="PANTHER" id="PTHR31917:SF5">
    <property type="entry name" value="OS02G0204500 PROTEIN"/>
    <property type="match status" value="1"/>
</dbReference>
<dbReference type="EMBL" id="CM017325">
    <property type="protein sequence ID" value="KAE8055134.1"/>
    <property type="molecule type" value="Genomic_DNA"/>
</dbReference>
<sequence length="221" mass="25066">MLKVTIGSEVEALSKKSVDVGAWVCAKVTKISSYTFTVNYGRRDGKIIEETVPRRAVRPVPPPLEGVANFTPGDIVECCHDFFWKTAKIFKASGNNFFLVILLGDHVGFIVHRSFLRVRQRWTGCGWCVVGKKSPSQYIENRMHALAKRKPCEDDSPIKKGIAGGCRKRRRLDEEEEDRESVGSNSVGDESKRDDEAESVSTKRRNITLDRDHIVYRPRIR</sequence>
<feature type="domain" description="Agenet" evidence="2">
    <location>
        <begin position="68"/>
        <end position="124"/>
    </location>
</feature>
<protein>
    <recommendedName>
        <fullName evidence="2">Agenet domain-containing protein</fullName>
    </recommendedName>
</protein>
<dbReference type="Proteomes" id="UP000327013">
    <property type="component" value="Chromosome 5"/>
</dbReference>
<evidence type="ECO:0000256" key="1">
    <source>
        <dbReference type="SAM" id="MobiDB-lite"/>
    </source>
</evidence>
<dbReference type="AlphaFoldDB" id="A0A5N6R5K0"/>
<reference evidence="3 4" key="1">
    <citation type="submission" date="2019-06" db="EMBL/GenBank/DDBJ databases">
        <title>A chromosomal-level reference genome of Carpinus fangiana (Coryloideae, Betulaceae).</title>
        <authorList>
            <person name="Yang X."/>
            <person name="Wang Z."/>
            <person name="Zhang L."/>
            <person name="Hao G."/>
            <person name="Liu J."/>
            <person name="Yang Y."/>
        </authorList>
    </citation>
    <scope>NUCLEOTIDE SEQUENCE [LARGE SCALE GENOMIC DNA]</scope>
    <source>
        <strain evidence="3">Cfa_2016G</strain>
        <tissue evidence="3">Leaf</tissue>
    </source>
</reference>
<dbReference type="InterPro" id="IPR014002">
    <property type="entry name" value="Agenet_dom_plant"/>
</dbReference>
<keyword evidence="4" id="KW-1185">Reference proteome</keyword>
<evidence type="ECO:0000313" key="3">
    <source>
        <dbReference type="EMBL" id="KAE8055134.1"/>
    </source>
</evidence>
<accession>A0A5N6R5K0</accession>
<proteinExistence type="predicted"/>
<name>A0A5N6R5K0_9ROSI</name>
<feature type="domain" description="Agenet" evidence="2">
    <location>
        <begin position="2"/>
        <end position="65"/>
    </location>
</feature>
<dbReference type="InterPro" id="IPR008395">
    <property type="entry name" value="Agenet-like_dom"/>
</dbReference>
<evidence type="ECO:0000259" key="2">
    <source>
        <dbReference type="SMART" id="SM00743"/>
    </source>
</evidence>
<evidence type="ECO:0000313" key="4">
    <source>
        <dbReference type="Proteomes" id="UP000327013"/>
    </source>
</evidence>
<gene>
    <name evidence="3" type="ORF">FH972_011995</name>
</gene>
<dbReference type="Pfam" id="PF05641">
    <property type="entry name" value="Agenet"/>
    <property type="match status" value="1"/>
</dbReference>
<dbReference type="PANTHER" id="PTHR31917">
    <property type="entry name" value="AGENET DOMAIN-CONTAINING PROTEIN-RELATED"/>
    <property type="match status" value="1"/>
</dbReference>